<dbReference type="Gene3D" id="1.10.10.10">
    <property type="entry name" value="Winged helix-like DNA-binding domain superfamily/Winged helix DNA-binding domain"/>
    <property type="match status" value="1"/>
</dbReference>
<evidence type="ECO:0000256" key="2">
    <source>
        <dbReference type="ARBA" id="ARBA00023125"/>
    </source>
</evidence>
<dbReference type="AlphaFoldDB" id="A0A494YCL7"/>
<dbReference type="EMBL" id="RBZU01000002">
    <property type="protein sequence ID" value="RKP57744.1"/>
    <property type="molecule type" value="Genomic_DNA"/>
</dbReference>
<keyword evidence="1" id="KW-0805">Transcription regulation</keyword>
<dbReference type="Gene3D" id="1.20.120.530">
    <property type="entry name" value="GntR ligand-binding domain-like"/>
    <property type="match status" value="1"/>
</dbReference>
<dbReference type="SMART" id="SM00895">
    <property type="entry name" value="FCD"/>
    <property type="match status" value="1"/>
</dbReference>
<dbReference type="RefSeq" id="WP_121085019.1">
    <property type="nucleotide sequence ID" value="NZ_RBZU01000002.1"/>
</dbReference>
<dbReference type="PROSITE" id="PS50949">
    <property type="entry name" value="HTH_GNTR"/>
    <property type="match status" value="1"/>
</dbReference>
<dbReference type="Proteomes" id="UP000270342">
    <property type="component" value="Unassembled WGS sequence"/>
</dbReference>
<keyword evidence="3" id="KW-0804">Transcription</keyword>
<dbReference type="InterPro" id="IPR011711">
    <property type="entry name" value="GntR_C"/>
</dbReference>
<evidence type="ECO:0000313" key="6">
    <source>
        <dbReference type="Proteomes" id="UP000270342"/>
    </source>
</evidence>
<evidence type="ECO:0000313" key="5">
    <source>
        <dbReference type="EMBL" id="RKP57744.1"/>
    </source>
</evidence>
<dbReference type="InterPro" id="IPR036388">
    <property type="entry name" value="WH-like_DNA-bd_sf"/>
</dbReference>
<dbReference type="PANTHER" id="PTHR43537">
    <property type="entry name" value="TRANSCRIPTIONAL REGULATOR, GNTR FAMILY"/>
    <property type="match status" value="1"/>
</dbReference>
<evidence type="ECO:0000259" key="4">
    <source>
        <dbReference type="PROSITE" id="PS50949"/>
    </source>
</evidence>
<dbReference type="Pfam" id="PF07729">
    <property type="entry name" value="FCD"/>
    <property type="match status" value="1"/>
</dbReference>
<evidence type="ECO:0000256" key="1">
    <source>
        <dbReference type="ARBA" id="ARBA00023015"/>
    </source>
</evidence>
<keyword evidence="2" id="KW-0238">DNA-binding</keyword>
<dbReference type="InterPro" id="IPR000524">
    <property type="entry name" value="Tscrpt_reg_HTH_GntR"/>
</dbReference>
<dbReference type="GO" id="GO:0003700">
    <property type="term" value="F:DNA-binding transcription factor activity"/>
    <property type="evidence" value="ECO:0007669"/>
    <property type="project" value="InterPro"/>
</dbReference>
<reference evidence="5 6" key="1">
    <citation type="submission" date="2018-10" db="EMBL/GenBank/DDBJ databases">
        <title>Robbsia sp. DHC34, isolated from soil.</title>
        <authorList>
            <person name="Gao Z.-H."/>
            <person name="Qiu L.-H."/>
        </authorList>
    </citation>
    <scope>NUCLEOTIDE SEQUENCE [LARGE SCALE GENOMIC DNA]</scope>
    <source>
        <strain evidence="5 6">DHC34</strain>
    </source>
</reference>
<proteinExistence type="predicted"/>
<comment type="caution">
    <text evidence="5">The sequence shown here is derived from an EMBL/GenBank/DDBJ whole genome shotgun (WGS) entry which is preliminary data.</text>
</comment>
<sequence>MKTVLRLEKSNLSSRTYDQIRSALMNGEYSPGERLRIANLAESLGISITPVREALFRLVSEQALEMTAATSIKVPELDASTVEEIQLMRRLLEGAAAERAALHATKSEIEELAEIHERFIEAVSTSSTDAARINRDFHFKLMETARMPSLYDTVASMWVRMGPLLQIFHSHLPGREISNRNHPHYRVLSGLKKKDAAATSRAIQEDIAWGEKILLEWMAQNVVREA</sequence>
<accession>A0A494YCL7</accession>
<dbReference type="SMART" id="SM00345">
    <property type="entry name" value="HTH_GNTR"/>
    <property type="match status" value="1"/>
</dbReference>
<dbReference type="OrthoDB" id="7003764at2"/>
<dbReference type="PANTHER" id="PTHR43537:SF39">
    <property type="entry name" value="HTH-TYPE TRANSCRIPTIONAL REGULATOR MCBR"/>
    <property type="match status" value="1"/>
</dbReference>
<protein>
    <submittedName>
        <fullName evidence="5">GntR family transcriptional regulator</fullName>
    </submittedName>
</protein>
<keyword evidence="6" id="KW-1185">Reference proteome</keyword>
<feature type="domain" description="HTH gntR-type" evidence="4">
    <location>
        <begin position="10"/>
        <end position="77"/>
    </location>
</feature>
<organism evidence="5 6">
    <name type="scientific">Pararobbsia silviterrae</name>
    <dbReference type="NCBI Taxonomy" id="1792498"/>
    <lineage>
        <taxon>Bacteria</taxon>
        <taxon>Pseudomonadati</taxon>
        <taxon>Pseudomonadota</taxon>
        <taxon>Betaproteobacteria</taxon>
        <taxon>Burkholderiales</taxon>
        <taxon>Burkholderiaceae</taxon>
        <taxon>Pararobbsia</taxon>
    </lineage>
</organism>
<dbReference type="InterPro" id="IPR036390">
    <property type="entry name" value="WH_DNA-bd_sf"/>
</dbReference>
<gene>
    <name evidence="5" type="ORF">D7S86_07355</name>
</gene>
<dbReference type="SUPFAM" id="SSF46785">
    <property type="entry name" value="Winged helix' DNA-binding domain"/>
    <property type="match status" value="1"/>
</dbReference>
<evidence type="ECO:0000256" key="3">
    <source>
        <dbReference type="ARBA" id="ARBA00023163"/>
    </source>
</evidence>
<dbReference type="Pfam" id="PF00392">
    <property type="entry name" value="GntR"/>
    <property type="match status" value="1"/>
</dbReference>
<dbReference type="GO" id="GO:0003677">
    <property type="term" value="F:DNA binding"/>
    <property type="evidence" value="ECO:0007669"/>
    <property type="project" value="UniProtKB-KW"/>
</dbReference>
<name>A0A494YCL7_9BURK</name>
<dbReference type="InterPro" id="IPR008920">
    <property type="entry name" value="TF_FadR/GntR_C"/>
</dbReference>
<dbReference type="SUPFAM" id="SSF48008">
    <property type="entry name" value="GntR ligand-binding domain-like"/>
    <property type="match status" value="1"/>
</dbReference>